<reference evidence="2" key="1">
    <citation type="submission" date="2021-01" db="EMBL/GenBank/DDBJ databases">
        <authorList>
            <person name="Corre E."/>
            <person name="Pelletier E."/>
            <person name="Niang G."/>
            <person name="Scheremetjew M."/>
            <person name="Finn R."/>
            <person name="Kale V."/>
            <person name="Holt S."/>
            <person name="Cochrane G."/>
            <person name="Meng A."/>
            <person name="Brown T."/>
            <person name="Cohen L."/>
        </authorList>
    </citation>
    <scope>NUCLEOTIDE SEQUENCE</scope>
    <source>
        <strain evidence="2">CCMP3107</strain>
    </source>
</reference>
<dbReference type="AlphaFoldDB" id="A0A7S3XXF4"/>
<name>A0A7S3XXF4_HETAK</name>
<feature type="compositionally biased region" description="Polar residues" evidence="1">
    <location>
        <begin position="185"/>
        <end position="198"/>
    </location>
</feature>
<evidence type="ECO:0008006" key="3">
    <source>
        <dbReference type="Google" id="ProtNLM"/>
    </source>
</evidence>
<dbReference type="EMBL" id="HBIU01029901">
    <property type="protein sequence ID" value="CAE0635048.1"/>
    <property type="molecule type" value="Transcribed_RNA"/>
</dbReference>
<accession>A0A7S3XXF4</accession>
<dbReference type="SUPFAM" id="SSF53756">
    <property type="entry name" value="UDP-Glycosyltransferase/glycogen phosphorylase"/>
    <property type="match status" value="1"/>
</dbReference>
<proteinExistence type="predicted"/>
<dbReference type="Gene3D" id="3.40.50.2000">
    <property type="entry name" value="Glycogen Phosphorylase B"/>
    <property type="match status" value="1"/>
</dbReference>
<gene>
    <name evidence="2" type="ORF">HAKA00212_LOCUS13788</name>
</gene>
<protein>
    <recommendedName>
        <fullName evidence="3">O-GlcNAc transferase C-terminal domain-containing protein</fullName>
    </recommendedName>
</protein>
<evidence type="ECO:0000256" key="1">
    <source>
        <dbReference type="SAM" id="MobiDB-lite"/>
    </source>
</evidence>
<organism evidence="2">
    <name type="scientific">Heterosigma akashiwo</name>
    <name type="common">Chromophytic alga</name>
    <name type="synonym">Heterosigma carterae</name>
    <dbReference type="NCBI Taxonomy" id="2829"/>
    <lineage>
        <taxon>Eukaryota</taxon>
        <taxon>Sar</taxon>
        <taxon>Stramenopiles</taxon>
        <taxon>Ochrophyta</taxon>
        <taxon>Raphidophyceae</taxon>
        <taxon>Chattonellales</taxon>
        <taxon>Chattonellaceae</taxon>
        <taxon>Heterosigma</taxon>
    </lineage>
</organism>
<sequence length="283" mass="31178">MNGTLSKIPEPLSNEAGRLEDIESIKVEFGLQHCQRVFTSPQSLMKFSPDFDRVIEGILEGDQFACVVLLHDPRKGAWTKALQARQAGTVRAFARVIFLPTMPTEDFWRLLQASDLLLDPFPFGGGVTTLEAFAHCKAVLTAPGLQSVPALAGGMIRAANLAVLGSLYVGLSFKDLGLQQQQGQENGISQSIENNNHSSENDSGRKAERHAAHHQFTSEISNLHLVEEMVNTALSIGFNQTLRGEMERAVCSSQMEMAVFENNLVIQEWERMLLGMVKSSHTQ</sequence>
<feature type="compositionally biased region" description="Basic and acidic residues" evidence="1">
    <location>
        <begin position="199"/>
        <end position="210"/>
    </location>
</feature>
<evidence type="ECO:0000313" key="2">
    <source>
        <dbReference type="EMBL" id="CAE0635048.1"/>
    </source>
</evidence>
<feature type="region of interest" description="Disordered" evidence="1">
    <location>
        <begin position="184"/>
        <end position="213"/>
    </location>
</feature>